<gene>
    <name evidence="1" type="ORF">HERIO_637</name>
</gene>
<protein>
    <submittedName>
        <fullName evidence="1">Uncharacterized protein</fullName>
    </submittedName>
</protein>
<dbReference type="EMBL" id="LVKB01000020">
    <property type="protein sequence ID" value="ORD97509.1"/>
    <property type="molecule type" value="Genomic_DNA"/>
</dbReference>
<accession>A0A1X0QCH2</accession>
<comment type="caution">
    <text evidence="1">The sequence shown here is derived from an EMBL/GenBank/DDBJ whole genome shotgun (WGS) entry which is preliminary data.</text>
</comment>
<proteinExistence type="predicted"/>
<evidence type="ECO:0000313" key="2">
    <source>
        <dbReference type="Proteomes" id="UP000192356"/>
    </source>
</evidence>
<dbReference type="AlphaFoldDB" id="A0A1X0QCH2"/>
<sequence length="140" mass="17029">MMDFIKDNNFQIDEYISNNSFIKKYIYSCYSLRLSLCKFFIKGFSNNHVFSYYFDLFNNCCKLGCMIKKIILDSSNLDLCDSYLIDIFLKVLCLIYNEERLLNKEFTFYNPWIDINKKLKQFFNERYEQIDAEKTKQFNN</sequence>
<dbReference type="VEuPathDB" id="MicrosporidiaDB:HERIO_637"/>
<organism evidence="1 2">
    <name type="scientific">Hepatospora eriocheir</name>
    <dbReference type="NCBI Taxonomy" id="1081669"/>
    <lineage>
        <taxon>Eukaryota</taxon>
        <taxon>Fungi</taxon>
        <taxon>Fungi incertae sedis</taxon>
        <taxon>Microsporidia</taxon>
        <taxon>Hepatosporidae</taxon>
        <taxon>Hepatospora</taxon>
    </lineage>
</organism>
<dbReference type="VEuPathDB" id="MicrosporidiaDB:A0H76_2831"/>
<keyword evidence="2" id="KW-1185">Reference proteome</keyword>
<evidence type="ECO:0000313" key="1">
    <source>
        <dbReference type="EMBL" id="ORD97509.1"/>
    </source>
</evidence>
<dbReference type="Proteomes" id="UP000192356">
    <property type="component" value="Unassembled WGS sequence"/>
</dbReference>
<name>A0A1X0QCH2_9MICR</name>
<reference evidence="1 2" key="1">
    <citation type="journal article" date="2017" name="Environ. Microbiol.">
        <title>Decay of the glycolytic pathway and adaptation to intranuclear parasitism within Enterocytozoonidae microsporidia.</title>
        <authorList>
            <person name="Wiredu Boakye D."/>
            <person name="Jaroenlak P."/>
            <person name="Prachumwat A."/>
            <person name="Williams T.A."/>
            <person name="Bateman K.S."/>
            <person name="Itsathitphaisarn O."/>
            <person name="Sritunyalucksana K."/>
            <person name="Paszkiewicz K.H."/>
            <person name="Moore K.A."/>
            <person name="Stentiford G.D."/>
            <person name="Williams B.A."/>
        </authorList>
    </citation>
    <scope>NUCLEOTIDE SEQUENCE [LARGE SCALE GENOMIC DNA]</scope>
    <source>
        <strain evidence="1 2">GB1</strain>
    </source>
</reference>